<dbReference type="FunFam" id="3.40.50.720:FF:000213">
    <property type="entry name" value="Putative 2-hydroxyacid dehydrogenase"/>
    <property type="match status" value="1"/>
</dbReference>
<keyword evidence="2 4" id="KW-0560">Oxidoreductase</keyword>
<dbReference type="InterPro" id="IPR006140">
    <property type="entry name" value="D-isomer_DH_NAD-bd"/>
</dbReference>
<dbReference type="AlphaFoldDB" id="A0A964UXG9"/>
<reference evidence="7" key="1">
    <citation type="submission" date="2018-10" db="EMBL/GenBank/DDBJ databases">
        <title>Iterative Subtractive Binning of Freshwater Chronoseries Metagenomes Recovers Nearly Complete Genomes from over Four Hundred Novel Species.</title>
        <authorList>
            <person name="Rodriguez-R L.M."/>
            <person name="Tsementzi D."/>
            <person name="Luo C."/>
            <person name="Konstantinidis K.T."/>
        </authorList>
    </citation>
    <scope>NUCLEOTIDE SEQUENCE</scope>
    <source>
        <strain evidence="7">WB7_6_001</strain>
    </source>
</reference>
<dbReference type="PANTHER" id="PTHR10996">
    <property type="entry name" value="2-HYDROXYACID DEHYDROGENASE-RELATED"/>
    <property type="match status" value="1"/>
</dbReference>
<dbReference type="Proteomes" id="UP000713222">
    <property type="component" value="Unassembled WGS sequence"/>
</dbReference>
<keyword evidence="1" id="KW-0521">NADP</keyword>
<dbReference type="InterPro" id="IPR050223">
    <property type="entry name" value="D-isomer_2-hydroxyacid_DH"/>
</dbReference>
<evidence type="ECO:0000313" key="8">
    <source>
        <dbReference type="Proteomes" id="UP000713222"/>
    </source>
</evidence>
<dbReference type="PROSITE" id="PS00065">
    <property type="entry name" value="D_2_HYDROXYACID_DH_1"/>
    <property type="match status" value="1"/>
</dbReference>
<dbReference type="Pfam" id="PF02826">
    <property type="entry name" value="2-Hacid_dh_C"/>
    <property type="match status" value="1"/>
</dbReference>
<keyword evidence="3" id="KW-0520">NAD</keyword>
<sequence>MKKKILVTKNLLKETEERVQKLFDAKLNKQEKPYTTEDIVELSKDCDGILCFGTNKIDGAAIAKLSDKVKIIANYAVGFGNIDVDAAAKKGIVVTNTPEVLTEATADISILLLLGASRRAYEGRKFAEEQSWTWKTDFLLGKQMSNRKLGILGMGRIGRAVAKRARGFGMEIHYHNRTKLASNLEEGAIYHDNIKSLFNNSEFLSINCPATKETTNLVNEQSINYLPDGAVVTNAARGDIIDDNAMIKAMKSGKVFALGLDVYNGEPKINPEYLKLNNLFLLPHLGSATVKTRIDMGNRAIDNLENFFNNKKPKDQVN</sequence>
<evidence type="ECO:0000256" key="4">
    <source>
        <dbReference type="RuleBase" id="RU003719"/>
    </source>
</evidence>
<evidence type="ECO:0000256" key="3">
    <source>
        <dbReference type="ARBA" id="ARBA00023027"/>
    </source>
</evidence>
<dbReference type="EMBL" id="RGET01000003">
    <property type="protein sequence ID" value="NBN87582.1"/>
    <property type="molecule type" value="Genomic_DNA"/>
</dbReference>
<organism evidence="7 8">
    <name type="scientific">Candidatus Fonsibacter lacus</name>
    <dbReference type="NCBI Taxonomy" id="2576439"/>
    <lineage>
        <taxon>Bacteria</taxon>
        <taxon>Pseudomonadati</taxon>
        <taxon>Pseudomonadota</taxon>
        <taxon>Alphaproteobacteria</taxon>
        <taxon>Candidatus Pelagibacterales</taxon>
        <taxon>Candidatus Pelagibacterales incertae sedis</taxon>
        <taxon>Candidatus Fonsibacter</taxon>
    </lineage>
</organism>
<evidence type="ECO:0000259" key="6">
    <source>
        <dbReference type="Pfam" id="PF02826"/>
    </source>
</evidence>
<proteinExistence type="inferred from homology"/>
<protein>
    <submittedName>
        <fullName evidence="7">D-glycerate dehydrogenase</fullName>
    </submittedName>
</protein>
<dbReference type="InterPro" id="IPR029752">
    <property type="entry name" value="D-isomer_DH_CS1"/>
</dbReference>
<evidence type="ECO:0000256" key="1">
    <source>
        <dbReference type="ARBA" id="ARBA00022857"/>
    </source>
</evidence>
<dbReference type="GO" id="GO:0051287">
    <property type="term" value="F:NAD binding"/>
    <property type="evidence" value="ECO:0007669"/>
    <property type="project" value="InterPro"/>
</dbReference>
<name>A0A964UXG9_9PROT</name>
<accession>A0A964UXG9</accession>
<dbReference type="SUPFAM" id="SSF51735">
    <property type="entry name" value="NAD(P)-binding Rossmann-fold domains"/>
    <property type="match status" value="1"/>
</dbReference>
<gene>
    <name evidence="7" type="ORF">EBV32_00590</name>
</gene>
<comment type="caution">
    <text evidence="7">The sequence shown here is derived from an EMBL/GenBank/DDBJ whole genome shotgun (WGS) entry which is preliminary data.</text>
</comment>
<dbReference type="Gene3D" id="3.40.50.720">
    <property type="entry name" value="NAD(P)-binding Rossmann-like Domain"/>
    <property type="match status" value="2"/>
</dbReference>
<dbReference type="InterPro" id="IPR036291">
    <property type="entry name" value="NAD(P)-bd_dom_sf"/>
</dbReference>
<dbReference type="CDD" id="cd05301">
    <property type="entry name" value="GDH"/>
    <property type="match status" value="1"/>
</dbReference>
<dbReference type="GO" id="GO:0016618">
    <property type="term" value="F:hydroxypyruvate reductase [NAD(P)H] activity"/>
    <property type="evidence" value="ECO:0007669"/>
    <property type="project" value="TreeGrafter"/>
</dbReference>
<evidence type="ECO:0000256" key="2">
    <source>
        <dbReference type="ARBA" id="ARBA00023002"/>
    </source>
</evidence>
<evidence type="ECO:0000259" key="5">
    <source>
        <dbReference type="Pfam" id="PF00389"/>
    </source>
</evidence>
<comment type="similarity">
    <text evidence="4">Belongs to the D-isomer specific 2-hydroxyacid dehydrogenase family.</text>
</comment>
<feature type="domain" description="D-isomer specific 2-hydroxyacid dehydrogenase NAD-binding" evidence="6">
    <location>
        <begin position="111"/>
        <end position="286"/>
    </location>
</feature>
<dbReference type="GO" id="GO:0005829">
    <property type="term" value="C:cytosol"/>
    <property type="evidence" value="ECO:0007669"/>
    <property type="project" value="TreeGrafter"/>
</dbReference>
<evidence type="ECO:0000313" key="7">
    <source>
        <dbReference type="EMBL" id="NBN87582.1"/>
    </source>
</evidence>
<dbReference type="GO" id="GO:0030267">
    <property type="term" value="F:glyoxylate reductase (NADPH) activity"/>
    <property type="evidence" value="ECO:0007669"/>
    <property type="project" value="TreeGrafter"/>
</dbReference>
<dbReference type="Pfam" id="PF00389">
    <property type="entry name" value="2-Hacid_dh"/>
    <property type="match status" value="1"/>
</dbReference>
<dbReference type="PANTHER" id="PTHR10996:SF283">
    <property type="entry name" value="GLYOXYLATE_HYDROXYPYRUVATE REDUCTASE B"/>
    <property type="match status" value="1"/>
</dbReference>
<dbReference type="InterPro" id="IPR006139">
    <property type="entry name" value="D-isomer_2_OHA_DH_cat_dom"/>
</dbReference>
<feature type="domain" description="D-isomer specific 2-hydroxyacid dehydrogenase catalytic" evidence="5">
    <location>
        <begin position="5"/>
        <end position="318"/>
    </location>
</feature>
<dbReference type="SUPFAM" id="SSF52283">
    <property type="entry name" value="Formate/glycerate dehydrogenase catalytic domain-like"/>
    <property type="match status" value="1"/>
</dbReference>